<dbReference type="AlphaFoldDB" id="A0A0G0PWE7"/>
<organism evidence="1 2">
    <name type="scientific">Candidatus Falkowbacteria bacterium GW2011_GWF2_39_8</name>
    <dbReference type="NCBI Taxonomy" id="1618642"/>
    <lineage>
        <taxon>Bacteria</taxon>
        <taxon>Candidatus Falkowiibacteriota</taxon>
    </lineage>
</organism>
<evidence type="ECO:0000313" key="1">
    <source>
        <dbReference type="EMBL" id="KKR32489.1"/>
    </source>
</evidence>
<evidence type="ECO:0000313" key="2">
    <source>
        <dbReference type="Proteomes" id="UP000034137"/>
    </source>
</evidence>
<reference evidence="1 2" key="1">
    <citation type="journal article" date="2015" name="Nature">
        <title>rRNA introns, odd ribosomes, and small enigmatic genomes across a large radiation of phyla.</title>
        <authorList>
            <person name="Brown C.T."/>
            <person name="Hug L.A."/>
            <person name="Thomas B.C."/>
            <person name="Sharon I."/>
            <person name="Castelle C.J."/>
            <person name="Singh A."/>
            <person name="Wilkins M.J."/>
            <person name="Williams K.H."/>
            <person name="Banfield J.F."/>
        </authorList>
    </citation>
    <scope>NUCLEOTIDE SEQUENCE [LARGE SCALE GENOMIC DNA]</scope>
</reference>
<protein>
    <recommendedName>
        <fullName evidence="3">HD domain-containing protein</fullName>
    </recommendedName>
</protein>
<accession>A0A0G0PWE7</accession>
<sequence>MLERLENNLIISPEIHHPEAESRLHLSDLEEVFQGEEFNPEKLVALLKRQHPDVYQQSVGVKQGYTLEQHTIMALRQFEKYFAGKPLPSGVDQNLFRLILGVHDLGKPEAVVKGKKSLQHEYTEPHVQELFNKLGIDKKHTDLALALVSGDPLGKYLNDKKNVSILDTRSAVEVMAHRAGMPVEEFFELLCIYYKSDAGSYGKNAGGLTTSLDKLFIFDEDNHELKFAPHIQEKVDKLGLQLKTGDNTSDNINSEGHFEKEKRPNYRYYYHATFAFNWEKINRTQSFNFQDHFPNLTLSIGYGFKFIENNIKEGPQRIKNRLKYFSPEEKGNIKLEDINADNSVVLVIEPNGKYQVHSTAEGRPNVFSTLDQIPDDTDEVVRTRLWENYQHAMAQEPIHKTHDSGIKHPGMNVNSKMLSDGTWEKLPKEQRINISRELPASSIKMVIKKNTDFLNILNEFKNRLKKGEKINLALYQKRLLDYFNSGQDIIKDEVSDKNELAENMITGELEHYIVTTIRKLYLDLQRYKGKKIVHGINNQEQIKPVKTKEQILEEINKLISIEPENEIFRRYIQISTKKIEDDL</sequence>
<proteinExistence type="predicted"/>
<gene>
    <name evidence="1" type="ORF">UT64_C0032G0003</name>
</gene>
<dbReference type="Proteomes" id="UP000034137">
    <property type="component" value="Unassembled WGS sequence"/>
</dbReference>
<dbReference type="EMBL" id="LBXO01000032">
    <property type="protein sequence ID" value="KKR32489.1"/>
    <property type="molecule type" value="Genomic_DNA"/>
</dbReference>
<name>A0A0G0PWE7_9BACT</name>
<comment type="caution">
    <text evidence="1">The sequence shown here is derived from an EMBL/GenBank/DDBJ whole genome shotgun (WGS) entry which is preliminary data.</text>
</comment>
<evidence type="ECO:0008006" key="3">
    <source>
        <dbReference type="Google" id="ProtNLM"/>
    </source>
</evidence>